<dbReference type="SMART" id="SM00325">
    <property type="entry name" value="RhoGEF"/>
    <property type="match status" value="1"/>
</dbReference>
<dbReference type="InterPro" id="IPR051092">
    <property type="entry name" value="FYVE_RhoGEF_PH"/>
</dbReference>
<evidence type="ECO:0000259" key="10">
    <source>
        <dbReference type="PROSITE" id="PS50003"/>
    </source>
</evidence>
<dbReference type="SMART" id="SM00064">
    <property type="entry name" value="FYVE"/>
    <property type="match status" value="1"/>
</dbReference>
<dbReference type="PANTHER" id="PTHR12673">
    <property type="entry name" value="FACIOGENITAL DYSPLASIA PROTEIN"/>
    <property type="match status" value="1"/>
</dbReference>
<dbReference type="AlphaFoldDB" id="A0ABD0VWZ1"/>
<name>A0ABD0VWZ1_UMBPY</name>
<dbReference type="InterPro" id="IPR011993">
    <property type="entry name" value="PH-like_dom_sf"/>
</dbReference>
<evidence type="ECO:0000259" key="12">
    <source>
        <dbReference type="PROSITE" id="PS50178"/>
    </source>
</evidence>
<feature type="region of interest" description="Disordered" evidence="9">
    <location>
        <begin position="646"/>
        <end position="671"/>
    </location>
</feature>
<dbReference type="Gene3D" id="2.30.29.30">
    <property type="entry name" value="Pleckstrin-homology domain (PH domain)/Phosphotyrosine-binding domain (PTB)"/>
    <property type="match status" value="1"/>
</dbReference>
<dbReference type="InterPro" id="IPR017455">
    <property type="entry name" value="Znf_FYVE-rel"/>
</dbReference>
<feature type="region of interest" description="Disordered" evidence="9">
    <location>
        <begin position="154"/>
        <end position="176"/>
    </location>
</feature>
<evidence type="ECO:0000313" key="14">
    <source>
        <dbReference type="Proteomes" id="UP001557470"/>
    </source>
</evidence>
<dbReference type="PROSITE" id="PS50010">
    <property type="entry name" value="DH_2"/>
    <property type="match status" value="1"/>
</dbReference>
<protein>
    <submittedName>
        <fullName evidence="13">Uncharacterized protein</fullName>
    </submittedName>
</protein>
<dbReference type="GO" id="GO:0008270">
    <property type="term" value="F:zinc ion binding"/>
    <property type="evidence" value="ECO:0007669"/>
    <property type="project" value="UniProtKB-KW"/>
</dbReference>
<dbReference type="PANTHER" id="PTHR12673:SF98">
    <property type="entry name" value="FYVE, RHOGEF AND PH DOMAIN-CONTAINING PROTEIN 4"/>
    <property type="match status" value="1"/>
</dbReference>
<reference evidence="13 14" key="1">
    <citation type="submission" date="2024-06" db="EMBL/GenBank/DDBJ databases">
        <authorList>
            <person name="Pan Q."/>
            <person name="Wen M."/>
            <person name="Jouanno E."/>
            <person name="Zahm M."/>
            <person name="Klopp C."/>
            <person name="Cabau C."/>
            <person name="Louis A."/>
            <person name="Berthelot C."/>
            <person name="Parey E."/>
            <person name="Roest Crollius H."/>
            <person name="Montfort J."/>
            <person name="Robinson-Rechavi M."/>
            <person name="Bouchez O."/>
            <person name="Lampietro C."/>
            <person name="Lopez Roques C."/>
            <person name="Donnadieu C."/>
            <person name="Postlethwait J."/>
            <person name="Bobe J."/>
            <person name="Verreycken H."/>
            <person name="Guiguen Y."/>
        </authorList>
    </citation>
    <scope>NUCLEOTIDE SEQUENCE [LARGE SCALE GENOMIC DNA]</scope>
    <source>
        <strain evidence="13">Up_M1</strain>
        <tissue evidence="13">Testis</tissue>
    </source>
</reference>
<keyword evidence="5 8" id="KW-0863">Zinc-finger</keyword>
<evidence type="ECO:0000256" key="5">
    <source>
        <dbReference type="ARBA" id="ARBA00022771"/>
    </source>
</evidence>
<dbReference type="PROSITE" id="PS50003">
    <property type="entry name" value="PH_DOMAIN"/>
    <property type="match status" value="1"/>
</dbReference>
<evidence type="ECO:0000313" key="13">
    <source>
        <dbReference type="EMBL" id="KAL0962649.1"/>
    </source>
</evidence>
<dbReference type="Gene3D" id="3.30.40.10">
    <property type="entry name" value="Zinc/RING finger domain, C3HC4 (zinc finger)"/>
    <property type="match status" value="1"/>
</dbReference>
<evidence type="ECO:0000256" key="3">
    <source>
        <dbReference type="ARBA" id="ARBA00022658"/>
    </source>
</evidence>
<evidence type="ECO:0000256" key="7">
    <source>
        <dbReference type="ARBA" id="ARBA00023212"/>
    </source>
</evidence>
<comment type="caution">
    <text evidence="13">The sequence shown here is derived from an EMBL/GenBank/DDBJ whole genome shotgun (WGS) entry which is preliminary data.</text>
</comment>
<comment type="subcellular location">
    <subcellularLocation>
        <location evidence="1">Cytoplasm</location>
        <location evidence="1">Cytoskeleton</location>
    </subcellularLocation>
</comment>
<organism evidence="13 14">
    <name type="scientific">Umbra pygmaea</name>
    <name type="common">Eastern mudminnow</name>
    <dbReference type="NCBI Taxonomy" id="75934"/>
    <lineage>
        <taxon>Eukaryota</taxon>
        <taxon>Metazoa</taxon>
        <taxon>Chordata</taxon>
        <taxon>Craniata</taxon>
        <taxon>Vertebrata</taxon>
        <taxon>Euteleostomi</taxon>
        <taxon>Actinopterygii</taxon>
        <taxon>Neopterygii</taxon>
        <taxon>Teleostei</taxon>
        <taxon>Protacanthopterygii</taxon>
        <taxon>Esociformes</taxon>
        <taxon>Umbridae</taxon>
        <taxon>Umbra</taxon>
    </lineage>
</organism>
<dbReference type="Pfam" id="PF01363">
    <property type="entry name" value="FYVE"/>
    <property type="match status" value="1"/>
</dbReference>
<sequence length="671" mass="76684">MFDPKESVMITRGMEFRRTAVRRKSKGAPHVQTQTSVQSRPAHFQSSGKSCINGPGEAQSPIKVGQMVNSPEEMSKSRPNPGPVNGAPICVQIPGMELGFHSPENSPQKGDEEAQFQGKPVAMIERAGPMAGTSCNLPDLIIHLEENLLAHRSADNCQTSSPASKHPSKSSNREIEIDTDLVSNREVAALKLDSETGTEIGSEVIEVPESSSDNSMERERKEHNVQDSTENNLYKIANELLQTERAYVARLHLLDQVFRTRLEVEAGMGSFPITVVRNIFSNITSIHTFHRQFLLPDLETRMDQWSVTPRLGDVMHQHAPFLRMYAEYVMSFDHAMELLQVWTERSTPFRNIVQEIQSQQACGSLTLQHHMLEPVQRVPRYEMLLRDYLRRLPDHDLDRSQAEKSLQVISMAATHCNTSIRKSANLKKMLEICEMLGEEDEIMNPSIEFIKEGRILKLAARNASSMERRMFLFNKMLLCCTPRFSLAGQRFTVRTRISVEGMTVQCTTNEVYLHTFQVSGKEKTLELQASSEQDMKDWIKAFQDTIDAFRKNENIKIVSKDFELEELGRRAPKWIRDNEVAACMKCSEPFNALTRRRHHCRACGCVICWRCSDNKVTLEYDGRVNKVCRDCHVTLTLRTDRKERVEGKEGQIRELPKRHNQTLHPYPFPRM</sequence>
<feature type="compositionally biased region" description="Basic and acidic residues" evidence="9">
    <location>
        <begin position="646"/>
        <end position="657"/>
    </location>
</feature>
<dbReference type="Proteomes" id="UP001557470">
    <property type="component" value="Unassembled WGS sequence"/>
</dbReference>
<dbReference type="InterPro" id="IPR055251">
    <property type="entry name" value="SOS1_NGEF_PH"/>
</dbReference>
<feature type="region of interest" description="Disordered" evidence="9">
    <location>
        <begin position="21"/>
        <end position="56"/>
    </location>
</feature>
<evidence type="ECO:0000256" key="1">
    <source>
        <dbReference type="ARBA" id="ARBA00004245"/>
    </source>
</evidence>
<dbReference type="SUPFAM" id="SSF48065">
    <property type="entry name" value="DBL homology domain (DH-domain)"/>
    <property type="match status" value="1"/>
</dbReference>
<evidence type="ECO:0000256" key="4">
    <source>
        <dbReference type="ARBA" id="ARBA00022723"/>
    </source>
</evidence>
<dbReference type="GO" id="GO:0005085">
    <property type="term" value="F:guanyl-nucleotide exchange factor activity"/>
    <property type="evidence" value="ECO:0007669"/>
    <property type="project" value="UniProtKB-KW"/>
</dbReference>
<evidence type="ECO:0000256" key="2">
    <source>
        <dbReference type="ARBA" id="ARBA00022490"/>
    </source>
</evidence>
<feature type="compositionally biased region" description="Polar residues" evidence="9">
    <location>
        <begin position="31"/>
        <end position="50"/>
    </location>
</feature>
<dbReference type="CDD" id="cd00160">
    <property type="entry name" value="RhoGEF"/>
    <property type="match status" value="1"/>
</dbReference>
<feature type="region of interest" description="Disordered" evidence="9">
    <location>
        <begin position="208"/>
        <end position="227"/>
    </location>
</feature>
<keyword evidence="2" id="KW-0963">Cytoplasm</keyword>
<feature type="domain" description="PH" evidence="10">
    <location>
        <begin position="448"/>
        <end position="547"/>
    </location>
</feature>
<dbReference type="InterPro" id="IPR000306">
    <property type="entry name" value="Znf_FYVE"/>
</dbReference>
<keyword evidence="4" id="KW-0479">Metal-binding</keyword>
<evidence type="ECO:0000256" key="9">
    <source>
        <dbReference type="SAM" id="MobiDB-lite"/>
    </source>
</evidence>
<dbReference type="SUPFAM" id="SSF50729">
    <property type="entry name" value="PH domain-like"/>
    <property type="match status" value="1"/>
</dbReference>
<dbReference type="EMBL" id="JAGEUA010000011">
    <property type="protein sequence ID" value="KAL0962649.1"/>
    <property type="molecule type" value="Genomic_DNA"/>
</dbReference>
<dbReference type="SMART" id="SM00233">
    <property type="entry name" value="PH"/>
    <property type="match status" value="1"/>
</dbReference>
<feature type="compositionally biased region" description="Basic and acidic residues" evidence="9">
    <location>
        <begin position="215"/>
        <end position="225"/>
    </location>
</feature>
<keyword evidence="7" id="KW-0206">Cytoskeleton</keyword>
<dbReference type="PROSITE" id="PS50178">
    <property type="entry name" value="ZF_FYVE"/>
    <property type="match status" value="1"/>
</dbReference>
<evidence type="ECO:0000259" key="11">
    <source>
        <dbReference type="PROSITE" id="PS50010"/>
    </source>
</evidence>
<keyword evidence="6" id="KW-0862">Zinc</keyword>
<evidence type="ECO:0000256" key="8">
    <source>
        <dbReference type="PROSITE-ProRule" id="PRU00091"/>
    </source>
</evidence>
<evidence type="ECO:0000256" key="6">
    <source>
        <dbReference type="ARBA" id="ARBA00022833"/>
    </source>
</evidence>
<dbReference type="InterPro" id="IPR000219">
    <property type="entry name" value="DH_dom"/>
</dbReference>
<feature type="domain" description="DH" evidence="11">
    <location>
        <begin position="232"/>
        <end position="419"/>
    </location>
</feature>
<accession>A0ABD0VWZ1</accession>
<dbReference type="InterPro" id="IPR011011">
    <property type="entry name" value="Znf_FYVE_PHD"/>
</dbReference>
<feature type="domain" description="FYVE-type" evidence="12">
    <location>
        <begin position="577"/>
        <end position="636"/>
    </location>
</feature>
<dbReference type="InterPro" id="IPR013083">
    <property type="entry name" value="Znf_RING/FYVE/PHD"/>
</dbReference>
<proteinExistence type="predicted"/>
<dbReference type="Pfam" id="PF00621">
    <property type="entry name" value="RhoGEF"/>
    <property type="match status" value="1"/>
</dbReference>
<dbReference type="InterPro" id="IPR001849">
    <property type="entry name" value="PH_domain"/>
</dbReference>
<dbReference type="Gene3D" id="1.20.900.10">
    <property type="entry name" value="Dbl homology (DH) domain"/>
    <property type="match status" value="1"/>
</dbReference>
<gene>
    <name evidence="13" type="ORF">UPYG_G00343260</name>
</gene>
<keyword evidence="14" id="KW-1185">Reference proteome</keyword>
<dbReference type="InterPro" id="IPR035899">
    <property type="entry name" value="DBL_dom_sf"/>
</dbReference>
<dbReference type="Pfam" id="PF22697">
    <property type="entry name" value="SOS1_NGEF_PH"/>
    <property type="match status" value="1"/>
</dbReference>
<dbReference type="SUPFAM" id="SSF57903">
    <property type="entry name" value="FYVE/PHD zinc finger"/>
    <property type="match status" value="1"/>
</dbReference>
<dbReference type="GO" id="GO:0005856">
    <property type="term" value="C:cytoskeleton"/>
    <property type="evidence" value="ECO:0007669"/>
    <property type="project" value="UniProtKB-SubCell"/>
</dbReference>
<keyword evidence="3" id="KW-0344">Guanine-nucleotide releasing factor</keyword>